<name>A0ABU0BUJ7_9HYPH</name>
<proteinExistence type="predicted"/>
<feature type="chain" id="PRO_5045055640" evidence="1">
    <location>
        <begin position="25"/>
        <end position="194"/>
    </location>
</feature>
<evidence type="ECO:0000313" key="3">
    <source>
        <dbReference type="Proteomes" id="UP001230207"/>
    </source>
</evidence>
<keyword evidence="3" id="KW-1185">Reference proteome</keyword>
<protein>
    <submittedName>
        <fullName evidence="2">Glycerol-3-phosphate dehydrogenase</fullName>
    </submittedName>
</protein>
<dbReference type="RefSeq" id="WP_307230353.1">
    <property type="nucleotide sequence ID" value="NZ_JAUSVF010000001.1"/>
</dbReference>
<reference evidence="2 3" key="1">
    <citation type="submission" date="2023-07" db="EMBL/GenBank/DDBJ databases">
        <title>Genomic Encyclopedia of Type Strains, Phase IV (KMG-IV): sequencing the most valuable type-strain genomes for metagenomic binning, comparative biology and taxonomic classification.</title>
        <authorList>
            <person name="Goeker M."/>
        </authorList>
    </citation>
    <scope>NUCLEOTIDE SEQUENCE [LARGE SCALE GENOMIC DNA]</scope>
    <source>
        <strain evidence="2 3">DSM 1112</strain>
    </source>
</reference>
<keyword evidence="1" id="KW-0732">Signal</keyword>
<sequence length="194" mass="21267">MIRAVLAACLSGLMAGLIPTSSVANDLHIAAVKAYIDENVISWIHDPRIVEALKNSNAYHQYLTPKDIDRLDGQWRTEFRAKSKPLISSILNNALSMMLRDKQAKADGIVTELMVMDAKGLAIGESDMTSDYWQGDELKWQNTYLAGPNITFVDRAEKDDSTQMLQAQASMTISDPETGQPIGAITVGVNLDAL</sequence>
<accession>A0ABU0BUJ7</accession>
<evidence type="ECO:0000256" key="1">
    <source>
        <dbReference type="SAM" id="SignalP"/>
    </source>
</evidence>
<feature type="signal peptide" evidence="1">
    <location>
        <begin position="1"/>
        <end position="24"/>
    </location>
</feature>
<dbReference type="EMBL" id="JAUSVF010000001">
    <property type="protein sequence ID" value="MDQ0320527.1"/>
    <property type="molecule type" value="Genomic_DNA"/>
</dbReference>
<organism evidence="2 3">
    <name type="scientific">Pararhizobium capsulatum DSM 1112</name>
    <dbReference type="NCBI Taxonomy" id="1121113"/>
    <lineage>
        <taxon>Bacteria</taxon>
        <taxon>Pseudomonadati</taxon>
        <taxon>Pseudomonadota</taxon>
        <taxon>Alphaproteobacteria</taxon>
        <taxon>Hyphomicrobiales</taxon>
        <taxon>Rhizobiaceae</taxon>
        <taxon>Rhizobium/Agrobacterium group</taxon>
        <taxon>Pararhizobium</taxon>
    </lineage>
</organism>
<dbReference type="Proteomes" id="UP001230207">
    <property type="component" value="Unassembled WGS sequence"/>
</dbReference>
<comment type="caution">
    <text evidence="2">The sequence shown here is derived from an EMBL/GenBank/DDBJ whole genome shotgun (WGS) entry which is preliminary data.</text>
</comment>
<gene>
    <name evidence="2" type="ORF">QO002_002665</name>
</gene>
<evidence type="ECO:0000313" key="2">
    <source>
        <dbReference type="EMBL" id="MDQ0320527.1"/>
    </source>
</evidence>